<reference evidence="4 5" key="1">
    <citation type="submission" date="2018-03" db="EMBL/GenBank/DDBJ databases">
        <title>Genome assembly of novel Miniimonas species PCH200.</title>
        <authorList>
            <person name="Thakur V."/>
            <person name="Kumar V."/>
            <person name="Singh D."/>
        </authorList>
    </citation>
    <scope>NUCLEOTIDE SEQUENCE [LARGE SCALE GENOMIC DNA]</scope>
    <source>
        <strain evidence="4 5">PCH200</strain>
    </source>
</reference>
<feature type="compositionally biased region" description="Basic and acidic residues" evidence="1">
    <location>
        <begin position="873"/>
        <end position="884"/>
    </location>
</feature>
<dbReference type="EMBL" id="PYHR01000002">
    <property type="protein sequence ID" value="PWD51208.1"/>
    <property type="molecule type" value="Genomic_DNA"/>
</dbReference>
<evidence type="ECO:0000313" key="5">
    <source>
        <dbReference type="Proteomes" id="UP000245166"/>
    </source>
</evidence>
<evidence type="ECO:0000259" key="3">
    <source>
        <dbReference type="PROSITE" id="PS50234"/>
    </source>
</evidence>
<dbReference type="AlphaFoldDB" id="A0A2U1ZW52"/>
<dbReference type="InterPro" id="IPR036465">
    <property type="entry name" value="vWFA_dom_sf"/>
</dbReference>
<feature type="transmembrane region" description="Helical" evidence="2">
    <location>
        <begin position="681"/>
        <end position="702"/>
    </location>
</feature>
<dbReference type="SUPFAM" id="SSF53300">
    <property type="entry name" value="vWA-like"/>
    <property type="match status" value="1"/>
</dbReference>
<dbReference type="Gene3D" id="3.40.50.410">
    <property type="entry name" value="von Willebrand factor, type A domain"/>
    <property type="match status" value="1"/>
</dbReference>
<protein>
    <recommendedName>
        <fullName evidence="3">VWFA domain-containing protein</fullName>
    </recommendedName>
</protein>
<comment type="caution">
    <text evidence="4">The sequence shown here is derived from an EMBL/GenBank/DDBJ whole genome shotgun (WGS) entry which is preliminary data.</text>
</comment>
<sequence>MRGLAHRRLGRSDVVTRWQRLRGATTTLALGTLVAGAFVAMTPATASAEPTEGGALGDFGACLGSAGAGDVLVLVDASGSLAETDPENDRVSAATYLVERMAATAAKAGFTIDAAVAEFSSSLDLIHDWTPLDPAGTERVSTAVASLSESNTGRDTDYWTALEGARAVMADRTSALGGGDRCQAVVWFSDGAFEIEPGRERRGDGAPPYAAGIDLGTADGLQEASDAAAVDLCRPGGVADQLRSSEVKLFAVGLSPDGSAEPFDLMSGLATGVSAGGVACGAVTSPTPGEFFLASNIDDLIFAFDRFAAPGESPLSSEAGICQGQVCAELRHTFVLDDSITSVDILAASGIDGVEVYLQPPGGDPVMLPREATSQPIAGAASTSEWVADRTVAVEMLRSAEGWTGQWGLIFVDPTGTSADQLSRAQIRVASDLRPTWTAPSDAVVHVGEVLAGTTVGLATADGTPVDPAGLLGPTSVTARLVAPDGSETVVLENASPDQLGQPLDLDLTAVSPGRATVRLDLQVRTADATLPDGSVAPGTDLTPVRVDVPLYLAPPVDIPVVATTLSFGTAEGPMDATRTVPITGAGCVWLDPASTAVVGSPSTVGEVAVGSEHVSPETCLEADGEAGLPLSLTTAEAGNGSVNGAVVVMAAPVGEPDRAVATEVTFSGDMRRPLNRPLTLAVFLAALALGPAIPLALLWVLKARGARIPRRGLHAQRYRVTVDESGVRRDGAALAFGSRELVELVPRSGARVVEAAGVRLRPRTGWSPFGAPDVTVEAPGLIGVTSSHPSPGKRIVLPLAVHNTWILLIDPARATTTDADVIVLVGADASEDVRARLLQDLQERAPRAAEALRSRAAGAADGSPGAPPSGTRGRETATERTEAPPRAVVRMVMTTGTRGVAGL</sequence>
<proteinExistence type="predicted"/>
<keyword evidence="2" id="KW-1133">Transmembrane helix</keyword>
<feature type="region of interest" description="Disordered" evidence="1">
    <location>
        <begin position="849"/>
        <end position="887"/>
    </location>
</feature>
<evidence type="ECO:0000313" key="4">
    <source>
        <dbReference type="EMBL" id="PWD51208.1"/>
    </source>
</evidence>
<gene>
    <name evidence="4" type="ORF">C8046_11655</name>
</gene>
<dbReference type="Proteomes" id="UP000245166">
    <property type="component" value="Unassembled WGS sequence"/>
</dbReference>
<keyword evidence="5" id="KW-1185">Reference proteome</keyword>
<organism evidence="4 5">
    <name type="scientific">Serinibacter arcticus</name>
    <dbReference type="NCBI Taxonomy" id="1655435"/>
    <lineage>
        <taxon>Bacteria</taxon>
        <taxon>Bacillati</taxon>
        <taxon>Actinomycetota</taxon>
        <taxon>Actinomycetes</taxon>
        <taxon>Micrococcales</taxon>
        <taxon>Beutenbergiaceae</taxon>
        <taxon>Serinibacter</taxon>
    </lineage>
</organism>
<evidence type="ECO:0000256" key="2">
    <source>
        <dbReference type="SAM" id="Phobius"/>
    </source>
</evidence>
<dbReference type="InterPro" id="IPR002035">
    <property type="entry name" value="VWF_A"/>
</dbReference>
<keyword evidence="2" id="KW-0472">Membrane</keyword>
<feature type="domain" description="VWFA" evidence="3">
    <location>
        <begin position="70"/>
        <end position="307"/>
    </location>
</feature>
<dbReference type="Pfam" id="PF13519">
    <property type="entry name" value="VWA_2"/>
    <property type="match status" value="1"/>
</dbReference>
<keyword evidence="2" id="KW-0812">Transmembrane</keyword>
<feature type="compositionally biased region" description="Low complexity" evidence="1">
    <location>
        <begin position="855"/>
        <end position="872"/>
    </location>
</feature>
<evidence type="ECO:0000256" key="1">
    <source>
        <dbReference type="SAM" id="MobiDB-lite"/>
    </source>
</evidence>
<name>A0A2U1ZW52_9MICO</name>
<accession>A0A2U1ZW52</accession>
<dbReference type="PROSITE" id="PS50234">
    <property type="entry name" value="VWFA"/>
    <property type="match status" value="1"/>
</dbReference>